<dbReference type="InterPro" id="IPR046207">
    <property type="entry name" value="DUF6240"/>
</dbReference>
<protein>
    <recommendedName>
        <fullName evidence="4">Flagellar hook-length control protein FliK</fullName>
    </recommendedName>
</protein>
<proteinExistence type="predicted"/>
<dbReference type="Proteomes" id="UP001314796">
    <property type="component" value="Unassembled WGS sequence"/>
</dbReference>
<dbReference type="EMBL" id="JAFBEE010000012">
    <property type="protein sequence ID" value="MBM7615403.1"/>
    <property type="molecule type" value="Genomic_DNA"/>
</dbReference>
<feature type="coiled-coil region" evidence="1">
    <location>
        <begin position="585"/>
        <end position="627"/>
    </location>
</feature>
<sequence>MNNGIGKPMNLLFNKVYGNGMMPLKKRDQVNKSLETLQTNKLQVNVLPISQGEEEKYTKLLNSFNMPVKEDLIQGLKVLDFHGIHLSKENLVQYISTKNHLNDLVQELNYDTALKLMEEQVDLEKDSLQEVVDKLEKVKAEEEDQPLSLSKIIKKFKKLSTEDAEKIAEKIYGSKQGKDVTDIIKALQRAGVEVTKESIEKVKAIFTKLHSIQNYDEEGFVEAIKHKVEGNINQLYKLKNSIKKGAIAIEEKLSQYATKVYGGFLGNKNQPTEKDLRLLEEDIKRLLTADGQVVNKENISLSKALIRQGMEVNKENLSKVMELKALIGELNSSLDQDNVSLLMKAGYDIESENLSKLLDLVKNIDSLKAEMLQMETLPLSEEEKIGEMLGKIKLLGEAKEEDLLMLLKKGTDFKLGDLHRVKAPMGFDQELILQGGQEIHYSALKVVKLFSQLNKITPNNLTGHIKNNYPLTIEGLANNIPETSKLGIIKASNEAQQAFKELNFIRQHLTSSMVTKGLEKGLSLEKMELPRISNYINEHNLQEGNWEQIKVLPQIRKQGEDILALLMKNNLPHNLGEMKQISNFLKNQQQVGHQVQELMEFLEKEGNEALKLEVKGMKEMAKDLTNSLKNGKMDLSRFNKELNEIVNNIAQKGSLLDDKSKEQLYKNIEKLSEAIDTQNQLNHRDTTVQMPIMMDNQMKNLQIYVMKDKQGSKKIDPKNMSVLLNMDTNNMGNINIYLGVNYRQLVLKVGVLYKEYQEMIEPQIPALKDMLSKIGYEVKDIAFRVDEDLHLMSMVEEVADKQKGVNFIDMMI</sequence>
<evidence type="ECO:0000313" key="3">
    <source>
        <dbReference type="Proteomes" id="UP001314796"/>
    </source>
</evidence>
<keyword evidence="1" id="KW-0175">Coiled coil</keyword>
<accession>A0ABS2NR38</accession>
<dbReference type="RefSeq" id="WP_204402565.1">
    <property type="nucleotide sequence ID" value="NZ_JAFBEE010000012.1"/>
</dbReference>
<name>A0ABS2NR38_9FIRM</name>
<organism evidence="2 3">
    <name type="scientific">Alkaliphilus hydrothermalis</name>
    <dbReference type="NCBI Taxonomy" id="1482730"/>
    <lineage>
        <taxon>Bacteria</taxon>
        <taxon>Bacillati</taxon>
        <taxon>Bacillota</taxon>
        <taxon>Clostridia</taxon>
        <taxon>Peptostreptococcales</taxon>
        <taxon>Natronincolaceae</taxon>
        <taxon>Alkaliphilus</taxon>
    </lineage>
</organism>
<dbReference type="Pfam" id="PF19753">
    <property type="entry name" value="DUF6240"/>
    <property type="match status" value="1"/>
</dbReference>
<evidence type="ECO:0000256" key="1">
    <source>
        <dbReference type="SAM" id="Coils"/>
    </source>
</evidence>
<evidence type="ECO:0000313" key="2">
    <source>
        <dbReference type="EMBL" id="MBM7615403.1"/>
    </source>
</evidence>
<gene>
    <name evidence="2" type="ORF">JOC73_001973</name>
</gene>
<reference evidence="2 3" key="1">
    <citation type="submission" date="2021-01" db="EMBL/GenBank/DDBJ databases">
        <title>Genomic Encyclopedia of Type Strains, Phase IV (KMG-IV): sequencing the most valuable type-strain genomes for metagenomic binning, comparative biology and taxonomic classification.</title>
        <authorList>
            <person name="Goeker M."/>
        </authorList>
    </citation>
    <scope>NUCLEOTIDE SEQUENCE [LARGE SCALE GENOMIC DNA]</scope>
    <source>
        <strain evidence="2 3">DSM 25890</strain>
    </source>
</reference>
<feature type="coiled-coil region" evidence="1">
    <location>
        <begin position="114"/>
        <end position="145"/>
    </location>
</feature>
<keyword evidence="3" id="KW-1185">Reference proteome</keyword>
<evidence type="ECO:0008006" key="4">
    <source>
        <dbReference type="Google" id="ProtNLM"/>
    </source>
</evidence>
<comment type="caution">
    <text evidence="2">The sequence shown here is derived from an EMBL/GenBank/DDBJ whole genome shotgun (WGS) entry which is preliminary data.</text>
</comment>